<dbReference type="NCBIfam" id="TIGR02601">
    <property type="entry name" value="autotrns_rpt"/>
    <property type="match status" value="1"/>
</dbReference>
<evidence type="ECO:0000256" key="3">
    <source>
        <dbReference type="SAM" id="SignalP"/>
    </source>
</evidence>
<evidence type="ECO:0000313" key="6">
    <source>
        <dbReference type="Proteomes" id="UP000717752"/>
    </source>
</evidence>
<organism evidence="5 6">
    <name type="scientific">Rhizobium mesosinicum</name>
    <dbReference type="NCBI Taxonomy" id="335017"/>
    <lineage>
        <taxon>Bacteria</taxon>
        <taxon>Pseudomonadati</taxon>
        <taxon>Pseudomonadota</taxon>
        <taxon>Alphaproteobacteria</taxon>
        <taxon>Hyphomicrobiales</taxon>
        <taxon>Rhizobiaceae</taxon>
        <taxon>Rhizobium/Agrobacterium group</taxon>
        <taxon>Rhizobium</taxon>
    </lineage>
</organism>
<gene>
    <name evidence="5" type="ORF">JNB85_29940</name>
</gene>
<dbReference type="InterPro" id="IPR036938">
    <property type="entry name" value="PAP2/HPO_sf"/>
</dbReference>
<dbReference type="SUPFAM" id="SSF51126">
    <property type="entry name" value="Pectin lyase-like"/>
    <property type="match status" value="1"/>
</dbReference>
<dbReference type="Pfam" id="PF01569">
    <property type="entry name" value="PAP2"/>
    <property type="match status" value="1"/>
</dbReference>
<dbReference type="SMART" id="SM00014">
    <property type="entry name" value="acidPPc"/>
    <property type="match status" value="1"/>
</dbReference>
<dbReference type="Proteomes" id="UP000717752">
    <property type="component" value="Unassembled WGS sequence"/>
</dbReference>
<evidence type="ECO:0000259" key="4">
    <source>
        <dbReference type="SMART" id="SM00014"/>
    </source>
</evidence>
<evidence type="ECO:0000256" key="1">
    <source>
        <dbReference type="ARBA" id="ARBA00022729"/>
    </source>
</evidence>
<sequence>MSVFSLCRLSTALVCLLSTVPSLAAAEQTTAAKAPYVEAGNTNKRGDACFSTADTNAAVRLLSGFLEVWTPRTPFVDAGVEAPAKDNCPAVAKTDWNGIPFSKTDGRIVNKLVHDANIAYVVNATRTRTAEQAVAAYLDDRRGKNASIVDGLGPLTDAWKAGSKQTTTITEVAADATTVKYDDKGNNRGAGSKPDAENKTDANPDMGLAIDFINAASGDGSTEPAKRYFKYARPYRWSQDVSVVPTLEPAKSSKPVEDGGFPSGHTAEAWRDALAMAYLVPQRFQEMITRASEMGEDRILAGMHSPLDVIGGRMIGTATVVYNLNKADNASLKSDAYAQAQSWLIAKSGVADAGALEIAAHAAPLAADRFADHDANRAYVLQRLSYGLPTIHATDQPARVPLGAEVLLETRLPYLDGEQRREVLATTEIASGYPLLDDPEGYGRLNLFAAADGYGAFVQDVTVTMDATKGGFNAIDTWRNDIGGKGRLVKRGGGILGLSGANSFAGGTVLEEGVLVAGSPSAFGTGGLSVNGGSLVLAADKPLTVSGDYQQLTNAAAKPTLGADGAGTLVISGKATLSGDLDVTLASGYAPAPGTKIEILKAGAVTGIFDRFTISGHKATLSYGPTSVTLTIGG</sequence>
<protein>
    <submittedName>
        <fullName evidence="5">Phosphatase PAP2 family protein</fullName>
    </submittedName>
</protein>
<evidence type="ECO:0000256" key="2">
    <source>
        <dbReference type="SAM" id="MobiDB-lite"/>
    </source>
</evidence>
<keyword evidence="1 3" id="KW-0732">Signal</keyword>
<dbReference type="Gene3D" id="1.20.144.10">
    <property type="entry name" value="Phosphatidic acid phosphatase type 2/haloperoxidase"/>
    <property type="match status" value="1"/>
</dbReference>
<feature type="signal peptide" evidence="3">
    <location>
        <begin position="1"/>
        <end position="24"/>
    </location>
</feature>
<dbReference type="CDD" id="cd03397">
    <property type="entry name" value="PAP2_acid_phosphatase"/>
    <property type="match status" value="1"/>
</dbReference>
<dbReference type="InterPro" id="IPR013425">
    <property type="entry name" value="Autotrns_rpt"/>
</dbReference>
<evidence type="ECO:0000313" key="5">
    <source>
        <dbReference type="EMBL" id="MBW9056640.1"/>
    </source>
</evidence>
<accession>A0ABS7H3F7</accession>
<dbReference type="EMBL" id="JAEUAK010000020">
    <property type="protein sequence ID" value="MBW9056640.1"/>
    <property type="molecule type" value="Genomic_DNA"/>
</dbReference>
<keyword evidence="6" id="KW-1185">Reference proteome</keyword>
<comment type="caution">
    <text evidence="5">The sequence shown here is derived from an EMBL/GenBank/DDBJ whole genome shotgun (WGS) entry which is preliminary data.</text>
</comment>
<reference evidence="5 6" key="1">
    <citation type="journal article" date="2021" name="MBio">
        <title>Poor Competitiveness of Bradyrhizobium in Pigeon Pea Root Colonization in Indian Soils.</title>
        <authorList>
            <person name="Chalasani D."/>
            <person name="Basu A."/>
            <person name="Pullabhotla S.V.S.R.N."/>
            <person name="Jorrin B."/>
            <person name="Neal A.L."/>
            <person name="Poole P.S."/>
            <person name="Podile A.R."/>
            <person name="Tkacz A."/>
        </authorList>
    </citation>
    <scope>NUCLEOTIDE SEQUENCE [LARGE SCALE GENOMIC DNA]</scope>
    <source>
        <strain evidence="5 6">HU56</strain>
    </source>
</reference>
<feature type="domain" description="Phosphatidic acid phosphatase type 2/haloperoxidase" evidence="4">
    <location>
        <begin position="203"/>
        <end position="324"/>
    </location>
</feature>
<name>A0ABS7H3F7_9HYPH</name>
<dbReference type="SUPFAM" id="SSF48317">
    <property type="entry name" value="Acid phosphatase/Vanadium-dependent haloperoxidase"/>
    <property type="match status" value="1"/>
</dbReference>
<proteinExistence type="predicted"/>
<dbReference type="InterPro" id="IPR001011">
    <property type="entry name" value="Acid_Pase_classA_bac"/>
</dbReference>
<feature type="chain" id="PRO_5047134101" evidence="3">
    <location>
        <begin position="25"/>
        <end position="634"/>
    </location>
</feature>
<dbReference type="InterPro" id="IPR000326">
    <property type="entry name" value="PAP2/HPO"/>
</dbReference>
<dbReference type="InterPro" id="IPR011050">
    <property type="entry name" value="Pectin_lyase_fold/virulence"/>
</dbReference>
<feature type="region of interest" description="Disordered" evidence="2">
    <location>
        <begin position="181"/>
        <end position="204"/>
    </location>
</feature>
<dbReference type="RefSeq" id="WP_220338032.1">
    <property type="nucleotide sequence ID" value="NZ_JAEUAK010000020.1"/>
</dbReference>
<dbReference type="Pfam" id="PF12951">
    <property type="entry name" value="PATR"/>
    <property type="match status" value="2"/>
</dbReference>